<evidence type="ECO:0000256" key="6">
    <source>
        <dbReference type="ARBA" id="ARBA00022989"/>
    </source>
</evidence>
<keyword evidence="3" id="KW-0812">Transmembrane</keyword>
<dbReference type="InterPro" id="IPR032675">
    <property type="entry name" value="LRR_dom_sf"/>
</dbReference>
<keyword evidence="2" id="KW-0433">Leucine-rich repeat</keyword>
<dbReference type="Pfam" id="PF08263">
    <property type="entry name" value="LRRNT_2"/>
    <property type="match status" value="1"/>
</dbReference>
<keyword evidence="5" id="KW-0677">Repeat</keyword>
<keyword evidence="10" id="KW-1185">Reference proteome</keyword>
<dbReference type="AlphaFoldDB" id="A0AA38F5R0"/>
<keyword evidence="6" id="KW-1133">Transmembrane helix</keyword>
<organism evidence="9 10">
    <name type="scientific">Taxus chinensis</name>
    <name type="common">Chinese yew</name>
    <name type="synonym">Taxus wallichiana var. chinensis</name>
    <dbReference type="NCBI Taxonomy" id="29808"/>
    <lineage>
        <taxon>Eukaryota</taxon>
        <taxon>Viridiplantae</taxon>
        <taxon>Streptophyta</taxon>
        <taxon>Embryophyta</taxon>
        <taxon>Tracheophyta</taxon>
        <taxon>Spermatophyta</taxon>
        <taxon>Pinopsida</taxon>
        <taxon>Pinidae</taxon>
        <taxon>Conifers II</taxon>
        <taxon>Cupressales</taxon>
        <taxon>Taxaceae</taxon>
        <taxon>Taxus</taxon>
    </lineage>
</organism>
<evidence type="ECO:0000256" key="5">
    <source>
        <dbReference type="ARBA" id="ARBA00022737"/>
    </source>
</evidence>
<dbReference type="FunFam" id="3.80.10.10:FF:000129">
    <property type="entry name" value="Leucine-rich repeat receptor-like kinase"/>
    <property type="match status" value="1"/>
</dbReference>
<evidence type="ECO:0000256" key="1">
    <source>
        <dbReference type="ARBA" id="ARBA00004167"/>
    </source>
</evidence>
<sequence>EGMNLLNIKQTKWTNTNHALNDWNASHENPCAWTGISCTKSNSVTILNLTDASVSGNLTSAICGLNGLEALILPGNAFQGPFPDGLFECMSLRLLDFSSNHFNGRLPIRINELSESRIFN</sequence>
<evidence type="ECO:0000256" key="7">
    <source>
        <dbReference type="ARBA" id="ARBA00023136"/>
    </source>
</evidence>
<dbReference type="Pfam" id="PF00560">
    <property type="entry name" value="LRR_1"/>
    <property type="match status" value="1"/>
</dbReference>
<accession>A0AA38F5R0</accession>
<dbReference type="PANTHER" id="PTHR48007">
    <property type="entry name" value="LEUCINE-RICH REPEAT RECEPTOR-LIKE PROTEIN KINASE PXC1"/>
    <property type="match status" value="1"/>
</dbReference>
<dbReference type="GO" id="GO:0016020">
    <property type="term" value="C:membrane"/>
    <property type="evidence" value="ECO:0007669"/>
    <property type="project" value="UniProtKB-SubCell"/>
</dbReference>
<evidence type="ECO:0000313" key="10">
    <source>
        <dbReference type="Proteomes" id="UP000824469"/>
    </source>
</evidence>
<evidence type="ECO:0000259" key="8">
    <source>
        <dbReference type="Pfam" id="PF08263"/>
    </source>
</evidence>
<dbReference type="PANTHER" id="PTHR48007:SF4">
    <property type="entry name" value="LEUCINE-RICH REPEAT RECEPTOR-LIKE PROTEIN KINASE PXC1"/>
    <property type="match status" value="1"/>
</dbReference>
<gene>
    <name evidence="9" type="ORF">KI387_034032</name>
</gene>
<keyword evidence="7" id="KW-0472">Membrane</keyword>
<feature type="non-terminal residue" evidence="9">
    <location>
        <position position="1"/>
    </location>
</feature>
<feature type="domain" description="Leucine-rich repeat-containing N-terminal plant-type" evidence="8">
    <location>
        <begin position="5"/>
        <end position="39"/>
    </location>
</feature>
<evidence type="ECO:0000256" key="3">
    <source>
        <dbReference type="ARBA" id="ARBA00022692"/>
    </source>
</evidence>
<protein>
    <recommendedName>
        <fullName evidence="8">Leucine-rich repeat-containing N-terminal plant-type domain-containing protein</fullName>
    </recommendedName>
</protein>
<comment type="subcellular location">
    <subcellularLocation>
        <location evidence="1">Membrane</location>
        <topology evidence="1">Single-pass membrane protein</topology>
    </subcellularLocation>
</comment>
<dbReference type="OMA" id="SHENPCA"/>
<dbReference type="InterPro" id="IPR046959">
    <property type="entry name" value="PRK1-6/SRF4-like"/>
</dbReference>
<evidence type="ECO:0000256" key="4">
    <source>
        <dbReference type="ARBA" id="ARBA00022729"/>
    </source>
</evidence>
<evidence type="ECO:0000256" key="2">
    <source>
        <dbReference type="ARBA" id="ARBA00022614"/>
    </source>
</evidence>
<dbReference type="EMBL" id="JAHRHJ020003813">
    <property type="protein sequence ID" value="KAH9289915.1"/>
    <property type="molecule type" value="Genomic_DNA"/>
</dbReference>
<evidence type="ECO:0000313" key="9">
    <source>
        <dbReference type="EMBL" id="KAH9289915.1"/>
    </source>
</evidence>
<dbReference type="InterPro" id="IPR001611">
    <property type="entry name" value="Leu-rich_rpt"/>
</dbReference>
<dbReference type="Gene3D" id="3.80.10.10">
    <property type="entry name" value="Ribonuclease Inhibitor"/>
    <property type="match status" value="1"/>
</dbReference>
<name>A0AA38F5R0_TAXCH</name>
<reference evidence="9 10" key="1">
    <citation type="journal article" date="2021" name="Nat. Plants">
        <title>The Taxus genome provides insights into paclitaxel biosynthesis.</title>
        <authorList>
            <person name="Xiong X."/>
            <person name="Gou J."/>
            <person name="Liao Q."/>
            <person name="Li Y."/>
            <person name="Zhou Q."/>
            <person name="Bi G."/>
            <person name="Li C."/>
            <person name="Du R."/>
            <person name="Wang X."/>
            <person name="Sun T."/>
            <person name="Guo L."/>
            <person name="Liang H."/>
            <person name="Lu P."/>
            <person name="Wu Y."/>
            <person name="Zhang Z."/>
            <person name="Ro D.K."/>
            <person name="Shang Y."/>
            <person name="Huang S."/>
            <person name="Yan J."/>
        </authorList>
    </citation>
    <scope>NUCLEOTIDE SEQUENCE [LARGE SCALE GENOMIC DNA]</scope>
    <source>
        <strain evidence="9">Ta-2019</strain>
    </source>
</reference>
<comment type="caution">
    <text evidence="9">The sequence shown here is derived from an EMBL/GenBank/DDBJ whole genome shotgun (WGS) entry which is preliminary data.</text>
</comment>
<dbReference type="SUPFAM" id="SSF52058">
    <property type="entry name" value="L domain-like"/>
    <property type="match status" value="1"/>
</dbReference>
<proteinExistence type="predicted"/>
<keyword evidence="4" id="KW-0732">Signal</keyword>
<dbReference type="InterPro" id="IPR013210">
    <property type="entry name" value="LRR_N_plant-typ"/>
</dbReference>
<dbReference type="Proteomes" id="UP000824469">
    <property type="component" value="Unassembled WGS sequence"/>
</dbReference>